<dbReference type="InterPro" id="IPR016190">
    <property type="entry name" value="Transl_init_fac_IF2/IF5_Zn-bd"/>
</dbReference>
<dbReference type="InterPro" id="IPR045196">
    <property type="entry name" value="IF2/IF5"/>
</dbReference>
<evidence type="ECO:0000256" key="1">
    <source>
        <dbReference type="ARBA" id="ARBA00010397"/>
    </source>
</evidence>
<keyword evidence="3" id="KW-0648">Protein biosynthesis</keyword>
<comment type="similarity">
    <text evidence="1">Belongs to the eIF-2-beta/eIF-5 family.</text>
</comment>
<dbReference type="GO" id="GO:0005850">
    <property type="term" value="C:eukaryotic translation initiation factor 2 complex"/>
    <property type="evidence" value="ECO:0007669"/>
    <property type="project" value="TreeGrafter"/>
</dbReference>
<dbReference type="InterPro" id="IPR002735">
    <property type="entry name" value="Transl_init_fac_IF2/IF5_dom"/>
</dbReference>
<dbReference type="GO" id="GO:0003743">
    <property type="term" value="F:translation initiation factor activity"/>
    <property type="evidence" value="ECO:0007669"/>
    <property type="project" value="UniProtKB-KW"/>
</dbReference>
<dbReference type="SUPFAM" id="SSF100966">
    <property type="entry name" value="Translation initiation factor 2 beta, aIF2beta, N-terminal domain"/>
    <property type="match status" value="1"/>
</dbReference>
<keyword evidence="8" id="KW-1185">Reference proteome</keyword>
<dbReference type="OrthoDB" id="10255414at2759"/>
<evidence type="ECO:0000313" key="5">
    <source>
        <dbReference type="EMBL" id="CAB4264688.1"/>
    </source>
</evidence>
<sequence>MMHRQPNHVMTFLLAELGTSGSLDGQQSPDTMLSKKNRLLPLKCEECGSERSVAQIKAGFLARVGSRNART</sequence>
<dbReference type="EMBL" id="CAEKKB010000001">
    <property type="protein sequence ID" value="CAB4295299.1"/>
    <property type="molecule type" value="Genomic_DNA"/>
</dbReference>
<evidence type="ECO:0000313" key="6">
    <source>
        <dbReference type="EMBL" id="CAB4295299.1"/>
    </source>
</evidence>
<feature type="domain" description="Translation initiation factor IF2/IF5" evidence="4">
    <location>
        <begin position="1"/>
        <end position="50"/>
    </location>
</feature>
<organism evidence="5 7">
    <name type="scientific">Prunus armeniaca</name>
    <name type="common">Apricot</name>
    <name type="synonym">Armeniaca vulgaris</name>
    <dbReference type="NCBI Taxonomy" id="36596"/>
    <lineage>
        <taxon>Eukaryota</taxon>
        <taxon>Viridiplantae</taxon>
        <taxon>Streptophyta</taxon>
        <taxon>Embryophyta</taxon>
        <taxon>Tracheophyta</taxon>
        <taxon>Spermatophyta</taxon>
        <taxon>Magnoliopsida</taxon>
        <taxon>eudicotyledons</taxon>
        <taxon>Gunneridae</taxon>
        <taxon>Pentapetalae</taxon>
        <taxon>rosids</taxon>
        <taxon>fabids</taxon>
        <taxon>Rosales</taxon>
        <taxon>Rosaceae</taxon>
        <taxon>Amygdaloideae</taxon>
        <taxon>Amygdaleae</taxon>
        <taxon>Prunus</taxon>
    </lineage>
</organism>
<evidence type="ECO:0000256" key="2">
    <source>
        <dbReference type="ARBA" id="ARBA00022540"/>
    </source>
</evidence>
<evidence type="ECO:0000313" key="7">
    <source>
        <dbReference type="Proteomes" id="UP000507222"/>
    </source>
</evidence>
<dbReference type="SMART" id="SM00653">
    <property type="entry name" value="eIF2B_5"/>
    <property type="match status" value="1"/>
</dbReference>
<dbReference type="SUPFAM" id="SSF75689">
    <property type="entry name" value="Zinc-binding domain of translation initiation factor 2 beta"/>
    <property type="match status" value="1"/>
</dbReference>
<dbReference type="GO" id="GO:0001731">
    <property type="term" value="P:formation of translation preinitiation complex"/>
    <property type="evidence" value="ECO:0007669"/>
    <property type="project" value="TreeGrafter"/>
</dbReference>
<dbReference type="InterPro" id="IPR016189">
    <property type="entry name" value="Transl_init_fac_IF2/IF5_N"/>
</dbReference>
<gene>
    <name evidence="5" type="ORF">CURHAP_LOCUS6604</name>
    <name evidence="6" type="ORF">ORAREDHAP_LOCUS6638</name>
</gene>
<evidence type="ECO:0000313" key="8">
    <source>
        <dbReference type="Proteomes" id="UP000507245"/>
    </source>
</evidence>
<name>A0A6J5TQE3_PRUAR</name>
<reference evidence="5 7" key="2">
    <citation type="submission" date="2020-05" db="EMBL/GenBank/DDBJ databases">
        <authorList>
            <person name="Campoy J."/>
            <person name="Schneeberger K."/>
            <person name="Spophaly S."/>
        </authorList>
    </citation>
    <scope>NUCLEOTIDE SEQUENCE [LARGE SCALE GENOMIC DNA]</scope>
    <source>
        <strain evidence="5">PruArmRojPasFocal</strain>
    </source>
</reference>
<dbReference type="GO" id="GO:0031369">
    <property type="term" value="F:translation initiation factor binding"/>
    <property type="evidence" value="ECO:0007669"/>
    <property type="project" value="TreeGrafter"/>
</dbReference>
<evidence type="ECO:0000256" key="3">
    <source>
        <dbReference type="ARBA" id="ARBA00022917"/>
    </source>
</evidence>
<dbReference type="PANTHER" id="PTHR23001">
    <property type="entry name" value="EUKARYOTIC TRANSLATION INITIATION FACTOR"/>
    <property type="match status" value="1"/>
</dbReference>
<dbReference type="Proteomes" id="UP000507222">
    <property type="component" value="Unassembled WGS sequence"/>
</dbReference>
<evidence type="ECO:0000259" key="4">
    <source>
        <dbReference type="SMART" id="SM00653"/>
    </source>
</evidence>
<dbReference type="Gene3D" id="3.30.30.50">
    <property type="entry name" value="Translation initiation factor 2 beta, aIF2beta, N-terminal domain"/>
    <property type="match status" value="1"/>
</dbReference>
<accession>A0A6J5TQE3</accession>
<dbReference type="PANTHER" id="PTHR23001:SF3">
    <property type="entry name" value="EUKARYOTIC TRANSLATION INITIATION FACTOR 2 SUBUNIT 2"/>
    <property type="match status" value="1"/>
</dbReference>
<dbReference type="GO" id="GO:0003729">
    <property type="term" value="F:mRNA binding"/>
    <property type="evidence" value="ECO:0007669"/>
    <property type="project" value="TreeGrafter"/>
</dbReference>
<dbReference type="AlphaFoldDB" id="A0A6J5TQE3"/>
<dbReference type="Proteomes" id="UP000507245">
    <property type="component" value="Unassembled WGS sequence"/>
</dbReference>
<keyword evidence="2" id="KW-0396">Initiation factor</keyword>
<dbReference type="EMBL" id="CAEKDK010000001">
    <property type="protein sequence ID" value="CAB4264688.1"/>
    <property type="molecule type" value="Genomic_DNA"/>
</dbReference>
<protein>
    <recommendedName>
        <fullName evidence="4">Translation initiation factor IF2/IF5 domain-containing protein</fullName>
    </recommendedName>
</protein>
<reference evidence="8" key="1">
    <citation type="journal article" date="2020" name="Genome Biol.">
        <title>Gamete binning: chromosome-level and haplotype-resolved genome assembly enabled by high-throughput single-cell sequencing of gamete genomes.</title>
        <authorList>
            <person name="Campoy J.A."/>
            <person name="Sun H."/>
            <person name="Goel M."/>
            <person name="Jiao W.-B."/>
            <person name="Folz-Donahue K."/>
            <person name="Wang N."/>
            <person name="Rubio M."/>
            <person name="Liu C."/>
            <person name="Kukat C."/>
            <person name="Ruiz D."/>
            <person name="Huettel B."/>
            <person name="Schneeberger K."/>
        </authorList>
    </citation>
    <scope>NUCLEOTIDE SEQUENCE [LARGE SCALE GENOMIC DNA]</scope>
    <source>
        <strain evidence="8">cv. Rojo Pasion</strain>
    </source>
</reference>
<proteinExistence type="inferred from homology"/>